<name>A0AA47NSH4_MERPO</name>
<sequence>MGPDEICGEVLKTCAEQLCNIFYIIFMDSLELQNIPAICKHSTIVPVAKCINPKTLKYFQPVALTSLVMKVSEELIKKDVQQLVVPGSLGPLQFAYRAGRGGENATLLLLNCLHRLLEGPLTHARLFIVFSSTFNTLQPRRTVVLNRWGAPPWGDVDTLPGGRGLKKEDKYASGFRPDCPVFQSPVRRPAQHQAGHVLVLLFESAIVTHRAPPPPPTRRS</sequence>
<evidence type="ECO:0000313" key="1">
    <source>
        <dbReference type="EMBL" id="KAK0136761.1"/>
    </source>
</evidence>
<reference evidence="1" key="1">
    <citation type="journal article" date="2023" name="Front. Mar. Sci.">
        <title>A new Merluccius polli reference genome to investigate the effects of global change in West African waters.</title>
        <authorList>
            <person name="Mateo J.L."/>
            <person name="Blanco-Fernandez C."/>
            <person name="Garcia-Vazquez E."/>
            <person name="Machado-Schiaffino G."/>
        </authorList>
    </citation>
    <scope>NUCLEOTIDE SEQUENCE</scope>
    <source>
        <strain evidence="1">C29</strain>
        <tissue evidence="1">Fin</tissue>
    </source>
</reference>
<organism evidence="1 2">
    <name type="scientific">Merluccius polli</name>
    <name type="common">Benguela hake</name>
    <name type="synonym">Merluccius cadenati</name>
    <dbReference type="NCBI Taxonomy" id="89951"/>
    <lineage>
        <taxon>Eukaryota</taxon>
        <taxon>Metazoa</taxon>
        <taxon>Chordata</taxon>
        <taxon>Craniata</taxon>
        <taxon>Vertebrata</taxon>
        <taxon>Euteleostomi</taxon>
        <taxon>Actinopterygii</taxon>
        <taxon>Neopterygii</taxon>
        <taxon>Teleostei</taxon>
        <taxon>Neoteleostei</taxon>
        <taxon>Acanthomorphata</taxon>
        <taxon>Zeiogadaria</taxon>
        <taxon>Gadariae</taxon>
        <taxon>Gadiformes</taxon>
        <taxon>Gadoidei</taxon>
        <taxon>Merlucciidae</taxon>
        <taxon>Merluccius</taxon>
    </lineage>
</organism>
<dbReference type="EMBL" id="JAOPHQ010005128">
    <property type="protein sequence ID" value="KAK0136761.1"/>
    <property type="molecule type" value="Genomic_DNA"/>
</dbReference>
<dbReference type="PANTHER" id="PTHR47510">
    <property type="entry name" value="REVERSE TRANSCRIPTASE DOMAIN-CONTAINING PROTEIN"/>
    <property type="match status" value="1"/>
</dbReference>
<proteinExistence type="predicted"/>
<evidence type="ECO:0008006" key="3">
    <source>
        <dbReference type="Google" id="ProtNLM"/>
    </source>
</evidence>
<keyword evidence="2" id="KW-1185">Reference proteome</keyword>
<dbReference type="AlphaFoldDB" id="A0AA47NSH4"/>
<gene>
    <name evidence="1" type="ORF">N1851_027074</name>
</gene>
<protein>
    <recommendedName>
        <fullName evidence="3">Reverse transcriptase domain-containing protein</fullName>
    </recommendedName>
</protein>
<dbReference type="Proteomes" id="UP001174136">
    <property type="component" value="Unassembled WGS sequence"/>
</dbReference>
<dbReference type="PANTHER" id="PTHR47510:SF3">
    <property type="entry name" value="ENDO_EXONUCLEASE_PHOSPHATASE DOMAIN-CONTAINING PROTEIN"/>
    <property type="match status" value="1"/>
</dbReference>
<comment type="caution">
    <text evidence="1">The sequence shown here is derived from an EMBL/GenBank/DDBJ whole genome shotgun (WGS) entry which is preliminary data.</text>
</comment>
<evidence type="ECO:0000313" key="2">
    <source>
        <dbReference type="Proteomes" id="UP001174136"/>
    </source>
</evidence>
<accession>A0AA47NSH4</accession>